<gene>
    <name evidence="1" type="ORF">COU47_01115</name>
</gene>
<sequence length="92" mass="10615">MKKNLLILIVAILISFFAGYSYKNVDIYEAAEDYPKTSLSLPAQWFMMESSLGWEKMMFIFGYADNIEVCEHLVEVAKEESPSRDFRCTDAN</sequence>
<dbReference type="AlphaFoldDB" id="A0A2H0TDQ8"/>
<dbReference type="EMBL" id="PFCO01000003">
    <property type="protein sequence ID" value="PIR69676.1"/>
    <property type="molecule type" value="Genomic_DNA"/>
</dbReference>
<evidence type="ECO:0000313" key="1">
    <source>
        <dbReference type="EMBL" id="PIR69676.1"/>
    </source>
</evidence>
<accession>A0A2H0TDQ8</accession>
<organism evidence="1 2">
    <name type="scientific">Candidatus Niyogibacteria bacterium CG10_big_fil_rev_8_21_14_0_10_46_36</name>
    <dbReference type="NCBI Taxonomy" id="1974726"/>
    <lineage>
        <taxon>Bacteria</taxon>
        <taxon>Candidatus Niyogiibacteriota</taxon>
    </lineage>
</organism>
<reference evidence="2" key="1">
    <citation type="submission" date="2017-09" db="EMBL/GenBank/DDBJ databases">
        <title>Depth-based differentiation of microbial function through sediment-hosted aquifers and enrichment of novel symbionts in the deep terrestrial subsurface.</title>
        <authorList>
            <person name="Probst A.J."/>
            <person name="Ladd B."/>
            <person name="Jarett J.K."/>
            <person name="Geller-Mcgrath D.E."/>
            <person name="Sieber C.M.K."/>
            <person name="Emerson J.B."/>
            <person name="Anantharaman K."/>
            <person name="Thomas B.C."/>
            <person name="Malmstrom R."/>
            <person name="Stieglmeier M."/>
            <person name="Klingl A."/>
            <person name="Woyke T."/>
            <person name="Ryan C.M."/>
            <person name="Banfield J.F."/>
        </authorList>
    </citation>
    <scope>NUCLEOTIDE SEQUENCE [LARGE SCALE GENOMIC DNA]</scope>
</reference>
<comment type="caution">
    <text evidence="1">The sequence shown here is derived from an EMBL/GenBank/DDBJ whole genome shotgun (WGS) entry which is preliminary data.</text>
</comment>
<name>A0A2H0TDQ8_9BACT</name>
<evidence type="ECO:0000313" key="2">
    <source>
        <dbReference type="Proteomes" id="UP000231503"/>
    </source>
</evidence>
<dbReference type="Proteomes" id="UP000231503">
    <property type="component" value="Unassembled WGS sequence"/>
</dbReference>
<protein>
    <submittedName>
        <fullName evidence="1">Uncharacterized protein</fullName>
    </submittedName>
</protein>
<proteinExistence type="predicted"/>